<name>A0A385SXK6_9BACT</name>
<reference evidence="3" key="1">
    <citation type="submission" date="2018-09" db="EMBL/GenBank/DDBJ databases">
        <title>Chryseolinea sp. KIS68-18 isolated from soil.</title>
        <authorList>
            <person name="Weon H.-Y."/>
            <person name="Kwon S.-W."/>
            <person name="Lee S.A."/>
        </authorList>
    </citation>
    <scope>NUCLEOTIDE SEQUENCE [LARGE SCALE GENOMIC DNA]</scope>
    <source>
        <strain evidence="3">KIS68-18</strain>
    </source>
</reference>
<sequence length="120" mass="13876">MTKRRSTGNGKIGFWQAIRDILVMSMNKGQFPVALIGLVVICFVFKMPEKDVSKLVFELLALFKSLHLVGWTLGVVTSIGWLLHSKHQRRMINKEMARISRERNEKQAKLLERELRSSNH</sequence>
<gene>
    <name evidence="2" type="ORF">D4L85_31425</name>
</gene>
<keyword evidence="3" id="KW-1185">Reference proteome</keyword>
<evidence type="ECO:0000256" key="1">
    <source>
        <dbReference type="SAM" id="Phobius"/>
    </source>
</evidence>
<keyword evidence="1" id="KW-1133">Transmembrane helix</keyword>
<feature type="transmembrane region" description="Helical" evidence="1">
    <location>
        <begin position="29"/>
        <end position="47"/>
    </location>
</feature>
<dbReference type="Proteomes" id="UP000266183">
    <property type="component" value="Chromosome"/>
</dbReference>
<dbReference type="AlphaFoldDB" id="A0A385SXK6"/>
<dbReference type="KEGG" id="chk:D4L85_31425"/>
<evidence type="ECO:0000313" key="2">
    <source>
        <dbReference type="EMBL" id="AYB34817.1"/>
    </source>
</evidence>
<keyword evidence="1" id="KW-0812">Transmembrane</keyword>
<feature type="transmembrane region" description="Helical" evidence="1">
    <location>
        <begin position="59"/>
        <end position="83"/>
    </location>
</feature>
<dbReference type="EMBL" id="CP032382">
    <property type="protein sequence ID" value="AYB34817.1"/>
    <property type="molecule type" value="Genomic_DNA"/>
</dbReference>
<dbReference type="RefSeq" id="WP_119758070.1">
    <property type="nucleotide sequence ID" value="NZ_CP032382.1"/>
</dbReference>
<evidence type="ECO:0000313" key="3">
    <source>
        <dbReference type="Proteomes" id="UP000266183"/>
    </source>
</evidence>
<dbReference type="OrthoDB" id="7068533at2"/>
<organism evidence="2 3">
    <name type="scientific">Chryseolinea soli</name>
    <dbReference type="NCBI Taxonomy" id="2321403"/>
    <lineage>
        <taxon>Bacteria</taxon>
        <taxon>Pseudomonadati</taxon>
        <taxon>Bacteroidota</taxon>
        <taxon>Cytophagia</taxon>
        <taxon>Cytophagales</taxon>
        <taxon>Fulvivirgaceae</taxon>
        <taxon>Chryseolinea</taxon>
    </lineage>
</organism>
<keyword evidence="1" id="KW-0472">Membrane</keyword>
<accession>A0A385SXK6</accession>
<proteinExistence type="predicted"/>
<protein>
    <submittedName>
        <fullName evidence="2">Uncharacterized protein</fullName>
    </submittedName>
</protein>